<organism evidence="1">
    <name type="scientific">Klosneuvirus KNV1</name>
    <dbReference type="NCBI Taxonomy" id="1977640"/>
    <lineage>
        <taxon>Viruses</taxon>
        <taxon>Varidnaviria</taxon>
        <taxon>Bamfordvirae</taxon>
        <taxon>Nucleocytoviricota</taxon>
        <taxon>Megaviricetes</taxon>
        <taxon>Imitervirales</taxon>
        <taxon>Mimiviridae</taxon>
        <taxon>Klosneuvirinae</taxon>
        <taxon>Klosneuvirus</taxon>
    </lineage>
</organism>
<gene>
    <name evidence="1" type="ORF">Klosneuvirus_2_82</name>
</gene>
<sequence>MKANTLYKVHENDDCDKFQNIVRYLYYKGYDIRPIQIVERNFPSNINQLPTIIHNYNNIEGLNKIVLYYEKLLGMTNVLNNATDFCLKNPNYRINDRSTHKKLL</sequence>
<evidence type="ECO:0000313" key="1">
    <source>
        <dbReference type="EMBL" id="ARF11646.1"/>
    </source>
</evidence>
<reference evidence="1" key="1">
    <citation type="journal article" date="2017" name="Science">
        <title>Giant viruses with an expanded complement of translation system components.</title>
        <authorList>
            <person name="Schulz F."/>
            <person name="Yutin N."/>
            <person name="Ivanova N.N."/>
            <person name="Ortega D.R."/>
            <person name="Lee T.K."/>
            <person name="Vierheilig J."/>
            <person name="Daims H."/>
            <person name="Horn M."/>
            <person name="Wagner M."/>
            <person name="Jensen G.J."/>
            <person name="Kyrpides N.C."/>
            <person name="Koonin E.V."/>
            <person name="Woyke T."/>
        </authorList>
    </citation>
    <scope>NUCLEOTIDE SEQUENCE</scope>
    <source>
        <strain evidence="1">KNV1</strain>
    </source>
</reference>
<dbReference type="EMBL" id="KY684109">
    <property type="protein sequence ID" value="ARF11646.1"/>
    <property type="molecule type" value="Genomic_DNA"/>
</dbReference>
<accession>A0A1V0SIU2</accession>
<protein>
    <submittedName>
        <fullName evidence="1">Uncharacterized protein</fullName>
    </submittedName>
</protein>
<name>A0A1V0SIU2_9VIRU</name>
<proteinExistence type="predicted"/>